<dbReference type="GO" id="GO:0051209">
    <property type="term" value="P:release of sequestered calcium ion into cytosol"/>
    <property type="evidence" value="ECO:0007669"/>
    <property type="project" value="TreeGrafter"/>
</dbReference>
<sequence>MAEPGCLLRSGDIVSLYAEGTESGFASTLGLVDDRCVIQPLAGGLTDPPKKFRDCLFRMCPMNRYSAQKQFWKAARPALSAISNSTLLKKLHHAAELEKKQNEMENKKLLGSVIQYGHVVQASLSHHLHLSNVRVFRLIKCFWLLLLFSKLDTFSEAEKFRSY</sequence>
<keyword evidence="3" id="KW-1185">Reference proteome</keyword>
<dbReference type="PANTHER" id="PTHR13715">
    <property type="entry name" value="RYANODINE RECEPTOR AND IP3 RECEPTOR"/>
    <property type="match status" value="1"/>
</dbReference>
<dbReference type="Proteomes" id="UP000694388">
    <property type="component" value="Unplaced"/>
</dbReference>
<organism evidence="2 3">
    <name type="scientific">Eptatretus burgeri</name>
    <name type="common">Inshore hagfish</name>
    <dbReference type="NCBI Taxonomy" id="7764"/>
    <lineage>
        <taxon>Eukaryota</taxon>
        <taxon>Metazoa</taxon>
        <taxon>Chordata</taxon>
        <taxon>Craniata</taxon>
        <taxon>Vertebrata</taxon>
        <taxon>Cyclostomata</taxon>
        <taxon>Myxini</taxon>
        <taxon>Myxiniformes</taxon>
        <taxon>Myxinidae</taxon>
        <taxon>Eptatretinae</taxon>
        <taxon>Eptatretus</taxon>
    </lineage>
</organism>
<dbReference type="Pfam" id="PF08709">
    <property type="entry name" value="Ins145_P3_rec"/>
    <property type="match status" value="1"/>
</dbReference>
<dbReference type="InterPro" id="IPR015925">
    <property type="entry name" value="Ryanodine_IP3_receptor"/>
</dbReference>
<evidence type="ECO:0000259" key="1">
    <source>
        <dbReference type="Pfam" id="PF08709"/>
    </source>
</evidence>
<dbReference type="GO" id="GO:0070679">
    <property type="term" value="F:inositol 1,4,5 trisphosphate binding"/>
    <property type="evidence" value="ECO:0007669"/>
    <property type="project" value="TreeGrafter"/>
</dbReference>
<evidence type="ECO:0000313" key="2">
    <source>
        <dbReference type="Ensembl" id="ENSEBUP00000018043.1"/>
    </source>
</evidence>
<dbReference type="GO" id="GO:0035091">
    <property type="term" value="F:phosphatidylinositol binding"/>
    <property type="evidence" value="ECO:0007669"/>
    <property type="project" value="TreeGrafter"/>
</dbReference>
<dbReference type="InterPro" id="IPR014821">
    <property type="entry name" value="Ins145_P3_rcpt"/>
</dbReference>
<evidence type="ECO:0000313" key="3">
    <source>
        <dbReference type="Proteomes" id="UP000694388"/>
    </source>
</evidence>
<dbReference type="PANTHER" id="PTHR13715:SF102">
    <property type="entry name" value="INOSITOL 1,4,5-TRISPHOSPHATE RECEPTOR"/>
    <property type="match status" value="1"/>
</dbReference>
<dbReference type="Ensembl" id="ENSEBUT00000018619.1">
    <property type="protein sequence ID" value="ENSEBUP00000018043.1"/>
    <property type="gene ID" value="ENSEBUG00000011272.1"/>
</dbReference>
<protein>
    <recommendedName>
        <fullName evidence="1">Inositol 1,4,5-trisphosphate/ryanodine receptor domain-containing protein</fullName>
    </recommendedName>
</protein>
<proteinExistence type="predicted"/>
<feature type="domain" description="Inositol 1,4,5-trisphosphate/ryanodine receptor" evidence="1">
    <location>
        <begin position="7"/>
        <end position="126"/>
    </location>
</feature>
<dbReference type="Gene3D" id="2.80.10.50">
    <property type="match status" value="1"/>
</dbReference>
<dbReference type="AlphaFoldDB" id="A0A8C4QNE6"/>
<dbReference type="GO" id="GO:0005220">
    <property type="term" value="F:inositol 1,4,5-trisphosphate-gated calcium channel activity"/>
    <property type="evidence" value="ECO:0007669"/>
    <property type="project" value="TreeGrafter"/>
</dbReference>
<name>A0A8C4QNE6_EPTBU</name>
<dbReference type="GO" id="GO:0005509">
    <property type="term" value="F:calcium ion binding"/>
    <property type="evidence" value="ECO:0007669"/>
    <property type="project" value="TreeGrafter"/>
</dbReference>
<dbReference type="GO" id="GO:0030667">
    <property type="term" value="C:secretory granule membrane"/>
    <property type="evidence" value="ECO:0007669"/>
    <property type="project" value="TreeGrafter"/>
</dbReference>
<reference evidence="2" key="1">
    <citation type="submission" date="2025-08" db="UniProtKB">
        <authorList>
            <consortium name="Ensembl"/>
        </authorList>
    </citation>
    <scope>IDENTIFICATION</scope>
</reference>
<accession>A0A8C4QNE6</accession>
<dbReference type="GO" id="GO:0005886">
    <property type="term" value="C:plasma membrane"/>
    <property type="evidence" value="ECO:0007669"/>
    <property type="project" value="TreeGrafter"/>
</dbReference>
<reference evidence="2" key="2">
    <citation type="submission" date="2025-09" db="UniProtKB">
        <authorList>
            <consortium name="Ensembl"/>
        </authorList>
    </citation>
    <scope>IDENTIFICATION</scope>
</reference>
<dbReference type="GeneTree" id="ENSGT00940000167397"/>
<dbReference type="GO" id="GO:0005789">
    <property type="term" value="C:endoplasmic reticulum membrane"/>
    <property type="evidence" value="ECO:0007669"/>
    <property type="project" value="TreeGrafter"/>
</dbReference>
<dbReference type="GO" id="GO:0016529">
    <property type="term" value="C:sarcoplasmic reticulum"/>
    <property type="evidence" value="ECO:0007669"/>
    <property type="project" value="TreeGrafter"/>
</dbReference>